<evidence type="ECO:0000256" key="2">
    <source>
        <dbReference type="ARBA" id="ARBA00022679"/>
    </source>
</evidence>
<dbReference type="GO" id="GO:0005829">
    <property type="term" value="C:cytosol"/>
    <property type="evidence" value="ECO:0007669"/>
    <property type="project" value="TreeGrafter"/>
</dbReference>
<evidence type="ECO:0000259" key="4">
    <source>
        <dbReference type="Pfam" id="PF07804"/>
    </source>
</evidence>
<evidence type="ECO:0000313" key="7">
    <source>
        <dbReference type="Proteomes" id="UP000006764"/>
    </source>
</evidence>
<accession>A0A0B4XR67</accession>
<evidence type="ECO:0000259" key="5">
    <source>
        <dbReference type="Pfam" id="PF13657"/>
    </source>
</evidence>
<dbReference type="InterPro" id="IPR052028">
    <property type="entry name" value="HipA_Ser/Thr_kinase"/>
</dbReference>
<dbReference type="PANTHER" id="PTHR37419">
    <property type="entry name" value="SERINE/THREONINE-PROTEIN KINASE TOXIN HIPA"/>
    <property type="match status" value="1"/>
</dbReference>
<evidence type="ECO:0000313" key="6">
    <source>
        <dbReference type="EMBL" id="AJD48923.1"/>
    </source>
</evidence>
<keyword evidence="7" id="KW-1185">Reference proteome</keyword>
<dbReference type="Proteomes" id="UP000006764">
    <property type="component" value="Chromosome"/>
</dbReference>
<dbReference type="AlphaFoldDB" id="A0A0B4XR67"/>
<dbReference type="Pfam" id="PF13657">
    <property type="entry name" value="Couple_hipA"/>
    <property type="match status" value="1"/>
</dbReference>
<reference evidence="6 7" key="1">
    <citation type="journal article" date="2012" name="J. Bacteriol.">
        <title>Genome sequence of an alkane-degrading bacterium, Alcanivorax pacificus type strain W11-5, isolated from deep sea sediment.</title>
        <authorList>
            <person name="Lai Q."/>
            <person name="Shao Z."/>
        </authorList>
    </citation>
    <scope>NUCLEOTIDE SEQUENCE [LARGE SCALE GENOMIC DNA]</scope>
    <source>
        <strain evidence="6 7">W11-5</strain>
    </source>
</reference>
<comment type="similarity">
    <text evidence="1">Belongs to the HipA Ser/Thr kinase family.</text>
</comment>
<dbReference type="NCBIfam" id="TIGR03071">
    <property type="entry name" value="couple_hipA"/>
    <property type="match status" value="1"/>
</dbReference>
<dbReference type="OrthoDB" id="9805913at2"/>
<proteinExistence type="inferred from homology"/>
<dbReference type="InterPro" id="IPR012893">
    <property type="entry name" value="HipA-like_C"/>
</dbReference>
<organism evidence="6 7">
    <name type="scientific">Isoalcanivorax pacificus W11-5</name>
    <dbReference type="NCBI Taxonomy" id="391936"/>
    <lineage>
        <taxon>Bacteria</taxon>
        <taxon>Pseudomonadati</taxon>
        <taxon>Pseudomonadota</taxon>
        <taxon>Gammaproteobacteria</taxon>
        <taxon>Oceanospirillales</taxon>
        <taxon>Alcanivoracaceae</taxon>
        <taxon>Isoalcanivorax</taxon>
    </lineage>
</organism>
<name>A0A0B4XR67_9GAMM</name>
<dbReference type="STRING" id="391936.S7S_12555"/>
<dbReference type="Gene3D" id="1.10.1070.20">
    <property type="match status" value="1"/>
</dbReference>
<dbReference type="Pfam" id="PF07804">
    <property type="entry name" value="HipA_C"/>
    <property type="match status" value="1"/>
</dbReference>
<dbReference type="PANTHER" id="PTHR37419:SF1">
    <property type="entry name" value="SERINE_THREONINE-PROTEIN KINASE TOXIN HIPA"/>
    <property type="match status" value="1"/>
</dbReference>
<sequence length="419" mass="45979">MKLNVTLGDVLCGELSVDQQDRFTFQYLPSYVAHARLALSVSMPLRQEAYPDRVAFPWFENLLPEGLLRHLIADDLGTDVQNIPGLLARLGGDVAGAVSLSVEGRQADAVSPFHDTPLDERALGRLLEESALHPFLADRAGGPRLSLAGAQQKLPVINDGQAVRLPLSKPSTHLLKPPSPRFIALPQNEFLCMRAAGLAGLDVAGVALRPYLGSSGEAGVCLQIARYDRRDTGRIHQEDICQALSIVSSRKYEQDGGPGMAQLFETVRRHSAMPARDIVELLKRVVFNLLIGNEDAHGKNFSLLYSGKKPRLSPAYDLVSTSVYAELGRDFAMRIGEATRFEALDEHGFRLFGEQSGTAPARMRTLLLRFLDQAMRAVEQAADEVKPWCEGEAAAMPDNLLAQCRARCSVLEKLITFLR</sequence>
<dbReference type="KEGG" id="apac:S7S_12555"/>
<dbReference type="EMBL" id="CP004387">
    <property type="protein sequence ID" value="AJD48923.1"/>
    <property type="molecule type" value="Genomic_DNA"/>
</dbReference>
<keyword evidence="2" id="KW-0808">Transferase</keyword>
<dbReference type="CDD" id="cd17793">
    <property type="entry name" value="HipA"/>
    <property type="match status" value="1"/>
</dbReference>
<keyword evidence="3 6" id="KW-0418">Kinase</keyword>
<evidence type="ECO:0000256" key="1">
    <source>
        <dbReference type="ARBA" id="ARBA00010164"/>
    </source>
</evidence>
<gene>
    <name evidence="6" type="ORF">S7S_12555</name>
</gene>
<protein>
    <submittedName>
        <fullName evidence="6">Kinase Y4mE</fullName>
    </submittedName>
</protein>
<dbReference type="HOGENOM" id="CLU_030167_1_0_6"/>
<feature type="domain" description="HipA N-terminal subdomain 1" evidence="5">
    <location>
        <begin position="3"/>
        <end position="100"/>
    </location>
</feature>
<dbReference type="GO" id="GO:0004674">
    <property type="term" value="F:protein serine/threonine kinase activity"/>
    <property type="evidence" value="ECO:0007669"/>
    <property type="project" value="TreeGrafter"/>
</dbReference>
<evidence type="ECO:0000256" key="3">
    <source>
        <dbReference type="ARBA" id="ARBA00022777"/>
    </source>
</evidence>
<feature type="domain" description="HipA-like C-terminal" evidence="4">
    <location>
        <begin position="145"/>
        <end position="374"/>
    </location>
</feature>
<dbReference type="RefSeq" id="WP_008738731.1">
    <property type="nucleotide sequence ID" value="NZ_CP004387.1"/>
</dbReference>
<dbReference type="InterPro" id="IPR017508">
    <property type="entry name" value="HipA_N1"/>
</dbReference>